<comment type="caution">
    <text evidence="2">The sequence shown here is derived from an EMBL/GenBank/DDBJ whole genome shotgun (WGS) entry which is preliminary data.</text>
</comment>
<keyword evidence="1" id="KW-0812">Transmembrane</keyword>
<dbReference type="AlphaFoldDB" id="A0A3S1BVS2"/>
<sequence>MLTTTNHPYHHAHNNKSSISSCSQQQIIHNAFDQISFTMFFMLSSFRLMYAVFRQVSSTMSFVKSFPYCSSWLIHTALHKLLTTYLCSYCPHISAALIPISLYIIHIYLQVFFIYLCTFVSHLLMADQQISANLIYRKVISLCLVDVTVHL</sequence>
<keyword evidence="1" id="KW-1133">Transmembrane helix</keyword>
<gene>
    <name evidence="2" type="ORF">EGW08_016169</name>
</gene>
<feature type="transmembrane region" description="Helical" evidence="1">
    <location>
        <begin position="102"/>
        <end position="124"/>
    </location>
</feature>
<name>A0A3S1BVS2_ELYCH</name>
<keyword evidence="3" id="KW-1185">Reference proteome</keyword>
<protein>
    <submittedName>
        <fullName evidence="2">Uncharacterized protein</fullName>
    </submittedName>
</protein>
<evidence type="ECO:0000313" key="2">
    <source>
        <dbReference type="EMBL" id="RUS76065.1"/>
    </source>
</evidence>
<feature type="transmembrane region" description="Helical" evidence="1">
    <location>
        <begin position="35"/>
        <end position="53"/>
    </location>
</feature>
<proteinExistence type="predicted"/>
<reference evidence="2 3" key="1">
    <citation type="submission" date="2019-01" db="EMBL/GenBank/DDBJ databases">
        <title>A draft genome assembly of the solar-powered sea slug Elysia chlorotica.</title>
        <authorList>
            <person name="Cai H."/>
            <person name="Li Q."/>
            <person name="Fang X."/>
            <person name="Li J."/>
            <person name="Curtis N.E."/>
            <person name="Altenburger A."/>
            <person name="Shibata T."/>
            <person name="Feng M."/>
            <person name="Maeda T."/>
            <person name="Schwartz J.A."/>
            <person name="Shigenobu S."/>
            <person name="Lundholm N."/>
            <person name="Nishiyama T."/>
            <person name="Yang H."/>
            <person name="Hasebe M."/>
            <person name="Li S."/>
            <person name="Pierce S.K."/>
            <person name="Wang J."/>
        </authorList>
    </citation>
    <scope>NUCLEOTIDE SEQUENCE [LARGE SCALE GENOMIC DNA]</scope>
    <source>
        <strain evidence="2">EC2010</strain>
        <tissue evidence="2">Whole organism of an adult</tissue>
    </source>
</reference>
<keyword evidence="1" id="KW-0472">Membrane</keyword>
<accession>A0A3S1BVS2</accession>
<organism evidence="2 3">
    <name type="scientific">Elysia chlorotica</name>
    <name type="common">Eastern emerald elysia</name>
    <name type="synonym">Sea slug</name>
    <dbReference type="NCBI Taxonomy" id="188477"/>
    <lineage>
        <taxon>Eukaryota</taxon>
        <taxon>Metazoa</taxon>
        <taxon>Spiralia</taxon>
        <taxon>Lophotrochozoa</taxon>
        <taxon>Mollusca</taxon>
        <taxon>Gastropoda</taxon>
        <taxon>Heterobranchia</taxon>
        <taxon>Euthyneura</taxon>
        <taxon>Panpulmonata</taxon>
        <taxon>Sacoglossa</taxon>
        <taxon>Placobranchoidea</taxon>
        <taxon>Plakobranchidae</taxon>
        <taxon>Elysia</taxon>
    </lineage>
</organism>
<dbReference type="EMBL" id="RQTK01000689">
    <property type="protein sequence ID" value="RUS76065.1"/>
    <property type="molecule type" value="Genomic_DNA"/>
</dbReference>
<dbReference type="Proteomes" id="UP000271974">
    <property type="component" value="Unassembled WGS sequence"/>
</dbReference>
<evidence type="ECO:0000256" key="1">
    <source>
        <dbReference type="SAM" id="Phobius"/>
    </source>
</evidence>
<evidence type="ECO:0000313" key="3">
    <source>
        <dbReference type="Proteomes" id="UP000271974"/>
    </source>
</evidence>